<sequence length="494" mass="54008">MADKQTKPADDDAAQPKLLGLLAQFPDADELVTGARSITDAGYRRVEAYSPFPIVAVDDALRAKKTILPWFVFFCGASGCLIATLMVWWTNATETTVPFSGYAFRISGKPYFSYQANIPIVFELTILLSAFGAFFGMLGFNRLPRLSNPLFRNERFQQVTTGGFSLMVDADDPTFDYDAVSAALTSAGATFVEPIYAETEGLRVPGALFVPGAIVAVLALIPPLWIAASASGRSELPRRTIWYDMDFQPKFKTQTVAPSSLFADTRAMRVAVPGTVSRGSLREDSEYYQGINPDTVAGVPRRGAQFASYLAEDEPASDDGNADEENAEGERADPAAQPAPEPEPNWVTEFPKEFKVSQQAAERGRERFNIHCAACHGKGGFGDGLIALRARELQQSTWVPPSNIHTDEVIQQPVGKLFATISNGIRKMPGYKEHISVEDRWAIVLYVRCLQRSQNAAKSDVPEETLKEIQQKNQPAVAAEAAADESPAKKEPPK</sequence>
<keyword evidence="3 4" id="KW-0408">Iron</keyword>
<evidence type="ECO:0000256" key="5">
    <source>
        <dbReference type="SAM" id="MobiDB-lite"/>
    </source>
</evidence>
<feature type="transmembrane region" description="Helical" evidence="6">
    <location>
        <begin position="208"/>
        <end position="228"/>
    </location>
</feature>
<keyword evidence="6" id="KW-0472">Membrane</keyword>
<feature type="transmembrane region" description="Helical" evidence="6">
    <location>
        <begin position="120"/>
        <end position="140"/>
    </location>
</feature>
<dbReference type="SUPFAM" id="SSF46626">
    <property type="entry name" value="Cytochrome c"/>
    <property type="match status" value="1"/>
</dbReference>
<evidence type="ECO:0000256" key="6">
    <source>
        <dbReference type="SAM" id="Phobius"/>
    </source>
</evidence>
<organism evidence="8 9">
    <name type="scientific">Pirellulimonas nuda</name>
    <dbReference type="NCBI Taxonomy" id="2528009"/>
    <lineage>
        <taxon>Bacteria</taxon>
        <taxon>Pseudomonadati</taxon>
        <taxon>Planctomycetota</taxon>
        <taxon>Planctomycetia</taxon>
        <taxon>Pirellulales</taxon>
        <taxon>Lacipirellulaceae</taxon>
        <taxon>Pirellulimonas</taxon>
    </lineage>
</organism>
<dbReference type="Gene3D" id="1.10.760.10">
    <property type="entry name" value="Cytochrome c-like domain"/>
    <property type="match status" value="1"/>
</dbReference>
<proteinExistence type="predicted"/>
<feature type="compositionally biased region" description="Low complexity" evidence="5">
    <location>
        <begin position="475"/>
        <end position="485"/>
    </location>
</feature>
<evidence type="ECO:0000313" key="8">
    <source>
        <dbReference type="EMBL" id="QDU91620.1"/>
    </source>
</evidence>
<protein>
    <recommendedName>
        <fullName evidence="7">Cytochrome c domain-containing protein</fullName>
    </recommendedName>
</protein>
<keyword evidence="6" id="KW-0812">Transmembrane</keyword>
<accession>A0A518DJG5</accession>
<keyword evidence="6" id="KW-1133">Transmembrane helix</keyword>
<feature type="region of interest" description="Disordered" evidence="5">
    <location>
        <begin position="456"/>
        <end position="494"/>
    </location>
</feature>
<evidence type="ECO:0000259" key="7">
    <source>
        <dbReference type="PROSITE" id="PS51007"/>
    </source>
</evidence>
<dbReference type="Proteomes" id="UP000317429">
    <property type="component" value="Chromosome"/>
</dbReference>
<evidence type="ECO:0000256" key="2">
    <source>
        <dbReference type="ARBA" id="ARBA00022723"/>
    </source>
</evidence>
<feature type="compositionally biased region" description="Basic and acidic residues" evidence="5">
    <location>
        <begin position="460"/>
        <end position="470"/>
    </location>
</feature>
<dbReference type="InterPro" id="IPR021776">
    <property type="entry name" value="ActD"/>
</dbReference>
<name>A0A518DJG5_9BACT</name>
<dbReference type="GO" id="GO:0020037">
    <property type="term" value="F:heme binding"/>
    <property type="evidence" value="ECO:0007669"/>
    <property type="project" value="InterPro"/>
</dbReference>
<keyword evidence="9" id="KW-1185">Reference proteome</keyword>
<dbReference type="InterPro" id="IPR009056">
    <property type="entry name" value="Cyt_c-like_dom"/>
</dbReference>
<dbReference type="EMBL" id="CP036291">
    <property type="protein sequence ID" value="QDU91620.1"/>
    <property type="molecule type" value="Genomic_DNA"/>
</dbReference>
<dbReference type="PROSITE" id="PS51007">
    <property type="entry name" value="CYTC"/>
    <property type="match status" value="1"/>
</dbReference>
<dbReference type="InterPro" id="IPR036909">
    <property type="entry name" value="Cyt_c-like_dom_sf"/>
</dbReference>
<keyword evidence="1 4" id="KW-0349">Heme</keyword>
<dbReference type="GO" id="GO:0009055">
    <property type="term" value="F:electron transfer activity"/>
    <property type="evidence" value="ECO:0007669"/>
    <property type="project" value="InterPro"/>
</dbReference>
<evidence type="ECO:0000256" key="1">
    <source>
        <dbReference type="ARBA" id="ARBA00022617"/>
    </source>
</evidence>
<dbReference type="GO" id="GO:0046872">
    <property type="term" value="F:metal ion binding"/>
    <property type="evidence" value="ECO:0007669"/>
    <property type="project" value="UniProtKB-KW"/>
</dbReference>
<evidence type="ECO:0000256" key="4">
    <source>
        <dbReference type="PROSITE-ProRule" id="PRU00433"/>
    </source>
</evidence>
<evidence type="ECO:0000313" key="9">
    <source>
        <dbReference type="Proteomes" id="UP000317429"/>
    </source>
</evidence>
<dbReference type="AlphaFoldDB" id="A0A518DJG5"/>
<gene>
    <name evidence="8" type="ORF">Pla175_50500</name>
</gene>
<feature type="region of interest" description="Disordered" evidence="5">
    <location>
        <begin position="311"/>
        <end position="349"/>
    </location>
</feature>
<feature type="domain" description="Cytochrome c" evidence="7">
    <location>
        <begin position="359"/>
        <end position="451"/>
    </location>
</feature>
<feature type="compositionally biased region" description="Acidic residues" evidence="5">
    <location>
        <begin position="311"/>
        <end position="327"/>
    </location>
</feature>
<dbReference type="PANTHER" id="PTHR40394:SF2">
    <property type="entry name" value="QUINOL:CYTOCHROME C OXIDOREDUCTASE MEMBRANE PROTEIN"/>
    <property type="match status" value="1"/>
</dbReference>
<keyword evidence="2 4" id="KW-0479">Metal-binding</keyword>
<dbReference type="RefSeq" id="WP_145291783.1">
    <property type="nucleotide sequence ID" value="NZ_CP036291.1"/>
</dbReference>
<dbReference type="OrthoDB" id="9773456at2"/>
<evidence type="ECO:0000256" key="3">
    <source>
        <dbReference type="ARBA" id="ARBA00023004"/>
    </source>
</evidence>
<dbReference type="KEGG" id="pnd:Pla175_50500"/>
<dbReference type="PANTHER" id="PTHR40394">
    <property type="entry name" value="LIPOPROTEIN-RELATED"/>
    <property type="match status" value="1"/>
</dbReference>
<feature type="transmembrane region" description="Helical" evidence="6">
    <location>
        <begin position="67"/>
        <end position="89"/>
    </location>
</feature>
<dbReference type="Pfam" id="PF13442">
    <property type="entry name" value="Cytochrome_CBB3"/>
    <property type="match status" value="1"/>
</dbReference>
<reference evidence="8 9" key="1">
    <citation type="submission" date="2019-02" db="EMBL/GenBank/DDBJ databases">
        <title>Deep-cultivation of Planctomycetes and their phenomic and genomic characterization uncovers novel biology.</title>
        <authorList>
            <person name="Wiegand S."/>
            <person name="Jogler M."/>
            <person name="Boedeker C."/>
            <person name="Pinto D."/>
            <person name="Vollmers J."/>
            <person name="Rivas-Marin E."/>
            <person name="Kohn T."/>
            <person name="Peeters S.H."/>
            <person name="Heuer A."/>
            <person name="Rast P."/>
            <person name="Oberbeckmann S."/>
            <person name="Bunk B."/>
            <person name="Jeske O."/>
            <person name="Meyerdierks A."/>
            <person name="Storesund J.E."/>
            <person name="Kallscheuer N."/>
            <person name="Luecker S."/>
            <person name="Lage O.M."/>
            <person name="Pohl T."/>
            <person name="Merkel B.J."/>
            <person name="Hornburger P."/>
            <person name="Mueller R.-W."/>
            <person name="Bruemmer F."/>
            <person name="Labrenz M."/>
            <person name="Spormann A.M."/>
            <person name="Op den Camp H."/>
            <person name="Overmann J."/>
            <person name="Amann R."/>
            <person name="Jetten M.S.M."/>
            <person name="Mascher T."/>
            <person name="Medema M.H."/>
            <person name="Devos D.P."/>
            <person name="Kaster A.-K."/>
            <person name="Ovreas L."/>
            <person name="Rohde M."/>
            <person name="Galperin M.Y."/>
            <person name="Jogler C."/>
        </authorList>
    </citation>
    <scope>NUCLEOTIDE SEQUENCE [LARGE SCALE GENOMIC DNA]</scope>
    <source>
        <strain evidence="8 9">Pla175</strain>
    </source>
</reference>
<dbReference type="Pfam" id="PF11821">
    <property type="entry name" value="ActD"/>
    <property type="match status" value="1"/>
</dbReference>